<feature type="binding site" evidence="5">
    <location>
        <position position="773"/>
    </location>
    <ligand>
        <name>Zn(2+)</name>
        <dbReference type="ChEBI" id="CHEBI:29105"/>
        <label>1</label>
    </ligand>
</feature>
<evidence type="ECO:0000256" key="3">
    <source>
        <dbReference type="ARBA" id="ARBA00023149"/>
    </source>
</evidence>
<dbReference type="Gene3D" id="1.10.1300.10">
    <property type="entry name" value="3'5'-cyclic nucleotide phosphodiesterase, catalytic domain"/>
    <property type="match status" value="1"/>
</dbReference>
<reference evidence="9" key="2">
    <citation type="submission" date="2020-01" db="EMBL/GenBank/DDBJ databases">
        <authorList>
            <person name="Korhonen P.K.K."/>
            <person name="Guangxu M.G."/>
            <person name="Wang T.W."/>
            <person name="Stroehlein A.J.S."/>
            <person name="Young N.D."/>
            <person name="Ang C.-S.A."/>
            <person name="Fernando D.W.F."/>
            <person name="Lu H.L."/>
            <person name="Taylor S.T."/>
            <person name="Ehtesham M.E.M."/>
            <person name="Najaraj S.H.N."/>
            <person name="Harsha G.H.G."/>
            <person name="Madugundu A.M."/>
            <person name="Renuse S.R."/>
            <person name="Holt D.H."/>
            <person name="Pandey A.P."/>
            <person name="Papenfuss A.P."/>
            <person name="Gasser R.B.G."/>
            <person name="Fischer K.F."/>
        </authorList>
    </citation>
    <scope>NUCLEOTIDE SEQUENCE</scope>
    <source>
        <strain evidence="9">SSS_KF_BRIS2020</strain>
    </source>
</reference>
<feature type="region of interest" description="Disordered" evidence="7">
    <location>
        <begin position="963"/>
        <end position="1049"/>
    </location>
</feature>
<dbReference type="InterPro" id="IPR002073">
    <property type="entry name" value="PDEase_catalytic_dom"/>
</dbReference>
<dbReference type="OrthoDB" id="189220at2759"/>
<feature type="region of interest" description="Disordered" evidence="7">
    <location>
        <begin position="569"/>
        <end position="642"/>
    </location>
</feature>
<feature type="compositionally biased region" description="Acidic residues" evidence="7">
    <location>
        <begin position="1004"/>
        <end position="1033"/>
    </location>
</feature>
<keyword evidence="1 5" id="KW-0479">Metal-binding</keyword>
<keyword evidence="11" id="KW-1185">Reference proteome</keyword>
<dbReference type="SUPFAM" id="SSF109604">
    <property type="entry name" value="HD-domain/PDEase-like"/>
    <property type="match status" value="1"/>
</dbReference>
<dbReference type="FunFam" id="1.10.1300.10:FF:000023">
    <property type="entry name" value="Phosphodiesterase"/>
    <property type="match status" value="1"/>
</dbReference>
<evidence type="ECO:0000256" key="1">
    <source>
        <dbReference type="ARBA" id="ARBA00022723"/>
    </source>
</evidence>
<feature type="binding site" evidence="5">
    <location>
        <position position="890"/>
    </location>
    <ligand>
        <name>Zn(2+)</name>
        <dbReference type="ChEBI" id="CHEBI:29105"/>
        <label>1</label>
    </ligand>
</feature>
<keyword evidence="2 6" id="KW-0378">Hydrolase</keyword>
<dbReference type="EC" id="3.1.4.-" evidence="6"/>
<feature type="binding site" evidence="5">
    <location>
        <position position="736"/>
    </location>
    <ligand>
        <name>Zn(2+)</name>
        <dbReference type="ChEBI" id="CHEBI:29105"/>
        <label>1</label>
    </ligand>
</feature>
<evidence type="ECO:0000256" key="6">
    <source>
        <dbReference type="RuleBase" id="RU363067"/>
    </source>
</evidence>
<sequence length="1049" mass="119084">MISDKPENKNSSECRNLIAFKCHFDVIQSCYITSLLKCSILLFIKTAIEKKKLFNKFPKQEEADGNITASKKIEPVESAVRESSMEPCSTMVTIQSSNIPGLDRITDSTPTTATLLTTATVTDTAGKTKNHFQQHHQRQNDTTRQLLHSNRSPIGRLKSSSAFKPTETTPKSANKNASVSTILSKNHQHHRDRKQTSRNSKNSHQKHSQDPPPPIHPHQLAHQHTYPKISLTSIPSASCLEEQEEFYQPNSSINKYKDEDDTSSRNTGSTSCSLDRRRLSAQYCGAIPHESSSQSSNYFDNQSEILDSRHSNRQRSTRNQFRLHQFGQNQRSYHHHHPQQQQQHQNHPQQQPRFRRSEDYDDDETNVRLYQTPGVSSSASNIPRTFSTSALKMKNRSFFWDRLQAAPSYAEDLIVTPFAQILASLRNVRNNYIHITNVRYPTNRPRDVGRRPSNSQSIQQQSMHSQQQQNQTASNTAATKNDEAMSRLAVEILEELDWCLDQLETIQTHRSVGDMATSKFKRMLNKELSHFSETKSGSQISEYIFRTFLDKPEELDLPILQCEENTKQVPMGISSGSSSNTTALASPADQDTKSPSSATVTSSTATIVAVPGQTSTSSLSGNNKSSPARTMSQISGVRKPTLTHADSLTKMPRFGIKTPHEEELAKLFMEMDHWGIDLFKVSEYSNKHPLTSVMYTIFRSRDLMKTFQIPSQTFIRLMLTLEEHYHIDVPYHNSIHAADVAQSVHVLLLSPALDSVFTDLEILTALWAAAIHDIDHPGVTNQYLINSSSELALMYNDESVLEAHSLAVAFKVLQDPDCDIFINLSKKQRQTLRRMTIDMVLATDMSKHMSLLADLKTMVETKKVAGSGVLFLDNYTERIQVLQNMLHCADLSNPTKKLDLYQQWCSLLMEEFFQQGDKERAMGLEISPMCDLHPLWETWADLVHPDAQEILDTLEENRDWYQCMVPSSPTNDPDENKLNSDQHNSRRSSLVAVAEKIKFQVTIEEPEEDEEEIVDDDNNNNDEEDDVDTDEESNNNVDHFEKEDQSKAL</sequence>
<dbReference type="Pfam" id="PF18100">
    <property type="entry name" value="PDE4_UCR"/>
    <property type="match status" value="1"/>
</dbReference>
<feature type="compositionally biased region" description="Low complexity" evidence="7">
    <location>
        <begin position="339"/>
        <end position="352"/>
    </location>
</feature>
<feature type="region of interest" description="Disordered" evidence="7">
    <location>
        <begin position="127"/>
        <end position="220"/>
    </location>
</feature>
<evidence type="ECO:0000256" key="2">
    <source>
        <dbReference type="ARBA" id="ARBA00022801"/>
    </source>
</evidence>
<feature type="region of interest" description="Disordered" evidence="7">
    <location>
        <begin position="328"/>
        <end position="361"/>
    </location>
</feature>
<organism evidence="9">
    <name type="scientific">Sarcoptes scabiei</name>
    <name type="common">Itch mite</name>
    <name type="synonym">Acarus scabiei</name>
    <dbReference type="NCBI Taxonomy" id="52283"/>
    <lineage>
        <taxon>Eukaryota</taxon>
        <taxon>Metazoa</taxon>
        <taxon>Ecdysozoa</taxon>
        <taxon>Arthropoda</taxon>
        <taxon>Chelicerata</taxon>
        <taxon>Arachnida</taxon>
        <taxon>Acari</taxon>
        <taxon>Acariformes</taxon>
        <taxon>Sarcoptiformes</taxon>
        <taxon>Astigmata</taxon>
        <taxon>Psoroptidia</taxon>
        <taxon>Sarcoptoidea</taxon>
        <taxon>Sarcoptidae</taxon>
        <taxon>Sarcoptinae</taxon>
        <taxon>Sarcoptes</taxon>
    </lineage>
</organism>
<dbReference type="InterPro" id="IPR040844">
    <property type="entry name" value="PDE4_UCR"/>
</dbReference>
<evidence type="ECO:0000259" key="8">
    <source>
        <dbReference type="PROSITE" id="PS51845"/>
    </source>
</evidence>
<keyword evidence="3" id="KW-0114">cAMP</keyword>
<dbReference type="InterPro" id="IPR036971">
    <property type="entry name" value="PDEase_catalytic_dom_sf"/>
</dbReference>
<feature type="binding site" evidence="5">
    <location>
        <position position="773"/>
    </location>
    <ligand>
        <name>Zn(2+)</name>
        <dbReference type="ChEBI" id="CHEBI:29105"/>
        <label>2</label>
    </ligand>
</feature>
<feature type="compositionally biased region" description="Polar residues" evidence="7">
    <location>
        <begin position="264"/>
        <end position="273"/>
    </location>
</feature>
<dbReference type="InterPro" id="IPR003607">
    <property type="entry name" value="HD/PDEase_dom"/>
</dbReference>
<feature type="region of interest" description="Disordered" evidence="7">
    <location>
        <begin position="243"/>
        <end position="274"/>
    </location>
</feature>
<reference evidence="11" key="1">
    <citation type="journal article" date="2020" name="PLoS Negl. Trop. Dis.">
        <title>High-quality nuclear genome for Sarcoptes scabiei-A critical resource for a neglected parasite.</title>
        <authorList>
            <person name="Korhonen P.K."/>
            <person name="Gasser R.B."/>
            <person name="Ma G."/>
            <person name="Wang T."/>
            <person name="Stroehlein A.J."/>
            <person name="Young N.D."/>
            <person name="Ang C.S."/>
            <person name="Fernando D.D."/>
            <person name="Lu H.C."/>
            <person name="Taylor S."/>
            <person name="Reynolds S.L."/>
            <person name="Mofiz E."/>
            <person name="Najaraj S.H."/>
            <person name="Gowda H."/>
            <person name="Madugundu A."/>
            <person name="Renuse S."/>
            <person name="Holt D."/>
            <person name="Pandey A."/>
            <person name="Papenfuss A.T."/>
            <person name="Fischer K."/>
        </authorList>
    </citation>
    <scope>NUCLEOTIDE SEQUENCE [LARGE SCALE GENOMIC DNA]</scope>
</reference>
<feature type="domain" description="PDEase" evidence="8">
    <location>
        <begin position="656"/>
        <end position="997"/>
    </location>
</feature>
<dbReference type="InterPro" id="IPR023174">
    <property type="entry name" value="PDEase_CS"/>
</dbReference>
<dbReference type="PROSITE" id="PS51845">
    <property type="entry name" value="PDEASE_I_2"/>
    <property type="match status" value="1"/>
</dbReference>
<comment type="cofactor">
    <cofactor evidence="6">
        <name>a divalent metal cation</name>
        <dbReference type="ChEBI" id="CHEBI:60240"/>
    </cofactor>
    <text evidence="6">Binds 2 divalent metal cations per subunit. Site 1 may preferentially bind zinc ions, while site 2 has a preference for magnesium and/or manganese ions.</text>
</comment>
<comment type="similarity">
    <text evidence="6">Belongs to the cyclic nucleotide phosphodiesterase family.</text>
</comment>
<proteinExistence type="inferred from homology"/>
<dbReference type="EnsemblMetazoa" id="SSS_8943s_mrna">
    <property type="protein sequence ID" value="KAF7494693.1"/>
    <property type="gene ID" value="SSS_8943"/>
</dbReference>
<feature type="compositionally biased region" description="Basic and acidic residues" evidence="7">
    <location>
        <begin position="1038"/>
        <end position="1049"/>
    </location>
</feature>
<accession>A0A834RJ43</accession>
<dbReference type="AlphaFoldDB" id="A0A834RJ43"/>
<feature type="active site" description="Proton donor" evidence="4">
    <location>
        <position position="732"/>
    </location>
</feature>
<feature type="compositionally biased region" description="Polar residues" evidence="7">
    <location>
        <begin position="140"/>
        <end position="185"/>
    </location>
</feature>
<feature type="compositionally biased region" description="Polar residues" evidence="7">
    <location>
        <begin position="574"/>
        <end position="584"/>
    </location>
</feature>
<dbReference type="Pfam" id="PF00233">
    <property type="entry name" value="PDEase_I"/>
    <property type="match status" value="1"/>
</dbReference>
<evidence type="ECO:0000256" key="7">
    <source>
        <dbReference type="SAM" id="MobiDB-lite"/>
    </source>
</evidence>
<gene>
    <name evidence="9" type="ORF">SSS_8943</name>
</gene>
<evidence type="ECO:0000313" key="9">
    <source>
        <dbReference type="EMBL" id="KAF7494693.1"/>
    </source>
</evidence>
<evidence type="ECO:0000256" key="4">
    <source>
        <dbReference type="PIRSR" id="PIRSR623088-1"/>
    </source>
</evidence>
<dbReference type="GO" id="GO:0007165">
    <property type="term" value="P:signal transduction"/>
    <property type="evidence" value="ECO:0007669"/>
    <property type="project" value="InterPro"/>
</dbReference>
<evidence type="ECO:0000313" key="11">
    <source>
        <dbReference type="Proteomes" id="UP000070412"/>
    </source>
</evidence>
<dbReference type="PROSITE" id="PS00126">
    <property type="entry name" value="PDEASE_I_1"/>
    <property type="match status" value="1"/>
</dbReference>
<reference evidence="10" key="3">
    <citation type="submission" date="2022-06" db="UniProtKB">
        <authorList>
            <consortium name="EnsemblMetazoa"/>
        </authorList>
    </citation>
    <scope>IDENTIFICATION</scope>
</reference>
<dbReference type="PRINTS" id="PR00387">
    <property type="entry name" value="PDIESTERASE1"/>
</dbReference>
<feature type="region of interest" description="Disordered" evidence="7">
    <location>
        <begin position="441"/>
        <end position="481"/>
    </location>
</feature>
<dbReference type="InterPro" id="IPR023088">
    <property type="entry name" value="PDEase"/>
</dbReference>
<feature type="compositionally biased region" description="Low complexity" evidence="7">
    <location>
        <begin position="453"/>
        <end position="479"/>
    </location>
</feature>
<feature type="compositionally biased region" description="Basic residues" evidence="7">
    <location>
        <begin position="128"/>
        <end position="137"/>
    </location>
</feature>
<dbReference type="SMART" id="SM00471">
    <property type="entry name" value="HDc"/>
    <property type="match status" value="1"/>
</dbReference>
<feature type="compositionally biased region" description="Basic and acidic residues" evidence="7">
    <location>
        <begin position="974"/>
        <end position="984"/>
    </location>
</feature>
<evidence type="ECO:0000313" key="10">
    <source>
        <dbReference type="EnsemblMetazoa" id="KAF7494693.1"/>
    </source>
</evidence>
<feature type="compositionally biased region" description="Low complexity" evidence="7">
    <location>
        <begin position="593"/>
        <end position="626"/>
    </location>
</feature>
<dbReference type="EMBL" id="WVUK01000052">
    <property type="protein sequence ID" value="KAF7494693.1"/>
    <property type="molecule type" value="Genomic_DNA"/>
</dbReference>
<feature type="binding site" evidence="5">
    <location>
        <position position="772"/>
    </location>
    <ligand>
        <name>Zn(2+)</name>
        <dbReference type="ChEBI" id="CHEBI:29105"/>
        <label>1</label>
    </ligand>
</feature>
<dbReference type="PANTHER" id="PTHR11347">
    <property type="entry name" value="CYCLIC NUCLEOTIDE PHOSPHODIESTERASE"/>
    <property type="match status" value="1"/>
</dbReference>
<dbReference type="GO" id="GO:0004114">
    <property type="term" value="F:3',5'-cyclic-nucleotide phosphodiesterase activity"/>
    <property type="evidence" value="ECO:0007669"/>
    <property type="project" value="InterPro"/>
</dbReference>
<dbReference type="GO" id="GO:0046872">
    <property type="term" value="F:metal ion binding"/>
    <property type="evidence" value="ECO:0007669"/>
    <property type="project" value="UniProtKB-KW"/>
</dbReference>
<dbReference type="Proteomes" id="UP000070412">
    <property type="component" value="Unassembled WGS sequence"/>
</dbReference>
<dbReference type="CDD" id="cd00077">
    <property type="entry name" value="HDc"/>
    <property type="match status" value="1"/>
</dbReference>
<evidence type="ECO:0000256" key="5">
    <source>
        <dbReference type="PIRSR" id="PIRSR623088-3"/>
    </source>
</evidence>
<name>A0A834RJ43_SARSC</name>
<protein>
    <recommendedName>
        <fullName evidence="6">Phosphodiesterase</fullName>
        <ecNumber evidence="6">3.1.4.-</ecNumber>
    </recommendedName>
</protein>